<dbReference type="Pfam" id="PF06271">
    <property type="entry name" value="RDD"/>
    <property type="match status" value="1"/>
</dbReference>
<keyword evidence="3 6" id="KW-0812">Transmembrane</keyword>
<dbReference type="Proteomes" id="UP000509414">
    <property type="component" value="Chromosome"/>
</dbReference>
<evidence type="ECO:0000256" key="4">
    <source>
        <dbReference type="ARBA" id="ARBA00022989"/>
    </source>
</evidence>
<evidence type="ECO:0000256" key="5">
    <source>
        <dbReference type="ARBA" id="ARBA00023136"/>
    </source>
</evidence>
<evidence type="ECO:0000313" key="9">
    <source>
        <dbReference type="Proteomes" id="UP000509414"/>
    </source>
</evidence>
<proteinExistence type="predicted"/>
<accession>A0A7H9CIP9</accession>
<comment type="subcellular location">
    <subcellularLocation>
        <location evidence="1">Cell membrane</location>
        <topology evidence="1">Multi-pass membrane protein</topology>
    </subcellularLocation>
</comment>
<dbReference type="PANTHER" id="PTHR36115">
    <property type="entry name" value="PROLINE-RICH ANTIGEN HOMOLOG-RELATED"/>
    <property type="match status" value="1"/>
</dbReference>
<name>A0A7H9CIP9_9BACT</name>
<keyword evidence="4 6" id="KW-1133">Transmembrane helix</keyword>
<dbReference type="InterPro" id="IPR010432">
    <property type="entry name" value="RDD"/>
</dbReference>
<feature type="transmembrane region" description="Helical" evidence="6">
    <location>
        <begin position="48"/>
        <end position="67"/>
    </location>
</feature>
<gene>
    <name evidence="8" type="ORF">CINF_1491</name>
</gene>
<dbReference type="GO" id="GO:0005886">
    <property type="term" value="C:plasma membrane"/>
    <property type="evidence" value="ECO:0007669"/>
    <property type="project" value="UniProtKB-SubCell"/>
</dbReference>
<evidence type="ECO:0000313" key="8">
    <source>
        <dbReference type="EMBL" id="QLI05970.1"/>
    </source>
</evidence>
<evidence type="ECO:0000256" key="3">
    <source>
        <dbReference type="ARBA" id="ARBA00022692"/>
    </source>
</evidence>
<sequence length="136" mass="15487">MSTKALPASIIARFKAFIIDLFLISIPLLYFTTYIILNGKNDFLQNQLAIFAVWLIFGLIQSAFFAFKGASPGYKAQGIYALNLQGKRAGFLCYFLRYVCFVVFFLIGGSFLCFFTKNKRNLHDIITKTIVIQIKQ</sequence>
<evidence type="ECO:0000256" key="6">
    <source>
        <dbReference type="SAM" id="Phobius"/>
    </source>
</evidence>
<dbReference type="AlphaFoldDB" id="A0A7H9CIP9"/>
<evidence type="ECO:0000256" key="2">
    <source>
        <dbReference type="ARBA" id="ARBA00022475"/>
    </source>
</evidence>
<keyword evidence="2" id="KW-1003">Cell membrane</keyword>
<feature type="transmembrane region" description="Helical" evidence="6">
    <location>
        <begin position="16"/>
        <end position="36"/>
    </location>
</feature>
<feature type="transmembrane region" description="Helical" evidence="6">
    <location>
        <begin position="95"/>
        <end position="115"/>
    </location>
</feature>
<evidence type="ECO:0000256" key="1">
    <source>
        <dbReference type="ARBA" id="ARBA00004651"/>
    </source>
</evidence>
<feature type="domain" description="RDD" evidence="7">
    <location>
        <begin position="8"/>
        <end position="127"/>
    </location>
</feature>
<protein>
    <submittedName>
        <fullName evidence="8">RDD family membrane protein</fullName>
    </submittedName>
</protein>
<dbReference type="RefSeq" id="WP_179975085.1">
    <property type="nucleotide sequence ID" value="NZ_CP049075.1"/>
</dbReference>
<reference evidence="8 9" key="1">
    <citation type="submission" date="2020-02" db="EMBL/GenBank/DDBJ databases">
        <title>Complete genome sequence of the novel Campylobacter species Candidatus Campylobacter infans.</title>
        <authorList>
            <person name="Duim B."/>
            <person name="Zomer A."/>
            <person name="van der Graaf L."/>
            <person name="Wagenaar J."/>
        </authorList>
    </citation>
    <scope>NUCLEOTIDE SEQUENCE [LARGE SCALE GENOMIC DNA]</scope>
    <source>
        <strain evidence="8 9">19S00001</strain>
    </source>
</reference>
<evidence type="ECO:0000259" key="7">
    <source>
        <dbReference type="Pfam" id="PF06271"/>
    </source>
</evidence>
<organism evidence="8 9">
    <name type="scientific">Candidatus Campylobacter infans</name>
    <dbReference type="NCBI Taxonomy" id="2561898"/>
    <lineage>
        <taxon>Bacteria</taxon>
        <taxon>Pseudomonadati</taxon>
        <taxon>Campylobacterota</taxon>
        <taxon>Epsilonproteobacteria</taxon>
        <taxon>Campylobacterales</taxon>
        <taxon>Campylobacteraceae</taxon>
        <taxon>Campylobacter</taxon>
    </lineage>
</organism>
<keyword evidence="9" id="KW-1185">Reference proteome</keyword>
<dbReference type="KEGG" id="cinf:CINF_1491"/>
<dbReference type="EMBL" id="CP049075">
    <property type="protein sequence ID" value="QLI05970.1"/>
    <property type="molecule type" value="Genomic_DNA"/>
</dbReference>
<keyword evidence="5 6" id="KW-0472">Membrane</keyword>
<dbReference type="InterPro" id="IPR051791">
    <property type="entry name" value="Pra-immunoreactive"/>
</dbReference>